<dbReference type="OMA" id="WIAVSKV"/>
<dbReference type="GeneTree" id="ENSGT00940000160807"/>
<reference evidence="2" key="2">
    <citation type="submission" date="2025-08" db="UniProtKB">
        <authorList>
            <consortium name="Ensembl"/>
        </authorList>
    </citation>
    <scope>IDENTIFICATION</scope>
</reference>
<proteinExistence type="predicted"/>
<dbReference type="PANTHER" id="PTHR45913">
    <property type="entry name" value="EPM2A-INTERACTING PROTEIN 1"/>
    <property type="match status" value="1"/>
</dbReference>
<feature type="domain" description="HAT C-terminal dimerisation" evidence="1">
    <location>
        <begin position="112"/>
        <end position="171"/>
    </location>
</feature>
<name>A0A671V4V2_SPAAU</name>
<dbReference type="GO" id="GO:0046983">
    <property type="term" value="F:protein dimerization activity"/>
    <property type="evidence" value="ECO:0007669"/>
    <property type="project" value="InterPro"/>
</dbReference>
<dbReference type="InterPro" id="IPR008906">
    <property type="entry name" value="HATC_C_dom"/>
</dbReference>
<organism evidence="2 3">
    <name type="scientific">Sparus aurata</name>
    <name type="common">Gilthead sea bream</name>
    <dbReference type="NCBI Taxonomy" id="8175"/>
    <lineage>
        <taxon>Eukaryota</taxon>
        <taxon>Metazoa</taxon>
        <taxon>Chordata</taxon>
        <taxon>Craniata</taxon>
        <taxon>Vertebrata</taxon>
        <taxon>Euteleostomi</taxon>
        <taxon>Actinopterygii</taxon>
        <taxon>Neopterygii</taxon>
        <taxon>Teleostei</taxon>
        <taxon>Neoteleostei</taxon>
        <taxon>Acanthomorphata</taxon>
        <taxon>Eupercaria</taxon>
        <taxon>Spariformes</taxon>
        <taxon>Sparidae</taxon>
        <taxon>Sparus</taxon>
    </lineage>
</organism>
<keyword evidence="3" id="KW-1185">Reference proteome</keyword>
<dbReference type="PANTHER" id="PTHR45913:SF19">
    <property type="entry name" value="LOW QUALITY PROTEIN: ZINC FINGER BED DOMAIN-CONTAINING PROTEIN 5-LIKE"/>
    <property type="match status" value="1"/>
</dbReference>
<reference evidence="2" key="1">
    <citation type="submission" date="2021-04" db="EMBL/GenBank/DDBJ databases">
        <authorList>
            <consortium name="Wellcome Sanger Institute Data Sharing"/>
        </authorList>
    </citation>
    <scope>NUCLEOTIDE SEQUENCE [LARGE SCALE GENOMIC DNA]</scope>
</reference>
<evidence type="ECO:0000313" key="3">
    <source>
        <dbReference type="Proteomes" id="UP000472265"/>
    </source>
</evidence>
<dbReference type="Pfam" id="PF05699">
    <property type="entry name" value="Dimer_Tnp_hAT"/>
    <property type="match status" value="1"/>
</dbReference>
<dbReference type="Proteomes" id="UP000472265">
    <property type="component" value="Chromosome 8"/>
</dbReference>
<dbReference type="AlphaFoldDB" id="A0A671V4V2"/>
<evidence type="ECO:0000259" key="1">
    <source>
        <dbReference type="Pfam" id="PF05699"/>
    </source>
</evidence>
<dbReference type="InterPro" id="IPR012337">
    <property type="entry name" value="RNaseH-like_sf"/>
</dbReference>
<evidence type="ECO:0000313" key="2">
    <source>
        <dbReference type="Ensembl" id="ENSSAUP00010021299.1"/>
    </source>
</evidence>
<reference evidence="2" key="3">
    <citation type="submission" date="2025-09" db="UniProtKB">
        <authorList>
            <consortium name="Ensembl"/>
        </authorList>
    </citation>
    <scope>IDENTIFICATION</scope>
</reference>
<dbReference type="Ensembl" id="ENSSAUT00010022512.1">
    <property type="protein sequence ID" value="ENSSAUP00010021299.1"/>
    <property type="gene ID" value="ENSSAUG00010009453.1"/>
</dbReference>
<dbReference type="InParanoid" id="A0A671V4V2"/>
<sequence>MKNSNMFLVADKIQAFKRKLALWTKRAQEKRMDMFPLLSDILENSPQVNISDSVSQHLSQLAEKFDEYFAEDPREGHMWILDPFSVDPTANDVALPSHLESQLLEVSTDSTLKLQWGKLDLGSFWIAVSKVYPCLALRAVKLLLPFTTTYLCESGFSIVATTKTKARNRLRATLEATLRVSLSPIPPRLDLIVSKRQAQVSH</sequence>
<protein>
    <recommendedName>
        <fullName evidence="1">HAT C-terminal dimerisation domain-containing protein</fullName>
    </recommendedName>
</protein>
<accession>A0A671V4V2</accession>
<dbReference type="SUPFAM" id="SSF53098">
    <property type="entry name" value="Ribonuclease H-like"/>
    <property type="match status" value="1"/>
</dbReference>